<evidence type="ECO:0000313" key="1">
    <source>
        <dbReference type="EMBL" id="SEK06832.1"/>
    </source>
</evidence>
<dbReference type="EMBL" id="FNYD01000017">
    <property type="protein sequence ID" value="SEK06832.1"/>
    <property type="molecule type" value="Genomic_DNA"/>
</dbReference>
<dbReference type="PROSITE" id="PS51257">
    <property type="entry name" value="PROKAR_LIPOPROTEIN"/>
    <property type="match status" value="1"/>
</dbReference>
<evidence type="ECO:0008006" key="3">
    <source>
        <dbReference type="Google" id="ProtNLM"/>
    </source>
</evidence>
<name>A0A1H7E474_9RHOB</name>
<proteinExistence type="predicted"/>
<dbReference type="AlphaFoldDB" id="A0A1H7E474"/>
<gene>
    <name evidence="1" type="ORF">SAMN05444007_1179</name>
</gene>
<accession>A0A1H7E474</accession>
<reference evidence="1 2" key="1">
    <citation type="submission" date="2016-10" db="EMBL/GenBank/DDBJ databases">
        <authorList>
            <person name="de Groot N.N."/>
        </authorList>
    </citation>
    <scope>NUCLEOTIDE SEQUENCE [LARGE SCALE GENOMIC DNA]</scope>
    <source>
        <strain evidence="1 2">DSM 29340</strain>
    </source>
</reference>
<evidence type="ECO:0000313" key="2">
    <source>
        <dbReference type="Proteomes" id="UP000199379"/>
    </source>
</evidence>
<sequence>MPVRGSALMIFLLGGCVAQDVGPVAPSARFEDPPTRFLEAFEASCIGPAREFRELSTGALECREFMAPAATAAAIVEYDGYPQDLPQLVIRFLASEDAPGYRVDSELFLNVPQRTGLARRIAPSDPRITRQINRLYRAAGGEPM</sequence>
<organism evidence="1 2">
    <name type="scientific">Cribrihabitans marinus</name>
    <dbReference type="NCBI Taxonomy" id="1227549"/>
    <lineage>
        <taxon>Bacteria</taxon>
        <taxon>Pseudomonadati</taxon>
        <taxon>Pseudomonadota</taxon>
        <taxon>Alphaproteobacteria</taxon>
        <taxon>Rhodobacterales</taxon>
        <taxon>Paracoccaceae</taxon>
        <taxon>Cribrihabitans</taxon>
    </lineage>
</organism>
<dbReference type="Proteomes" id="UP000199379">
    <property type="component" value="Unassembled WGS sequence"/>
</dbReference>
<keyword evidence="2" id="KW-1185">Reference proteome</keyword>
<protein>
    <recommendedName>
        <fullName evidence="3">Lipoprotein</fullName>
    </recommendedName>
</protein>